<dbReference type="GO" id="GO:0042256">
    <property type="term" value="P:cytosolic ribosome assembly"/>
    <property type="evidence" value="ECO:0007669"/>
    <property type="project" value="UniProtKB-UniRule"/>
</dbReference>
<dbReference type="Gene3D" id="3.30.460.10">
    <property type="entry name" value="Beta Polymerase, domain 2"/>
    <property type="match status" value="1"/>
</dbReference>
<dbReference type="STRING" id="1434232.MAIT1_01621"/>
<gene>
    <name evidence="2" type="primary">rsfS</name>
    <name evidence="3" type="ORF">MAIT1_01621</name>
</gene>
<dbReference type="InterPro" id="IPR004394">
    <property type="entry name" value="Iojap/RsfS/C7orf30"/>
</dbReference>
<dbReference type="InterPro" id="IPR043519">
    <property type="entry name" value="NT_sf"/>
</dbReference>
<organism evidence="3 4">
    <name type="scientific">Magnetofaba australis IT-1</name>
    <dbReference type="NCBI Taxonomy" id="1434232"/>
    <lineage>
        <taxon>Bacteria</taxon>
        <taxon>Pseudomonadati</taxon>
        <taxon>Pseudomonadota</taxon>
        <taxon>Magnetococcia</taxon>
        <taxon>Magnetococcales</taxon>
        <taxon>Magnetococcaceae</taxon>
        <taxon>Magnetofaba</taxon>
    </lineage>
</organism>
<dbReference type="RefSeq" id="WP_241893483.1">
    <property type="nucleotide sequence ID" value="NZ_LVJN01000020.1"/>
</dbReference>
<dbReference type="NCBIfam" id="TIGR00090">
    <property type="entry name" value="rsfS_iojap_ybeB"/>
    <property type="match status" value="1"/>
</dbReference>
<comment type="function">
    <text evidence="2">Functions as a ribosomal silencing factor. Interacts with ribosomal protein uL14 (rplN), blocking formation of intersubunit bridge B8. Prevents association of the 30S and 50S ribosomal subunits and the formation of functional ribosomes, thus repressing translation.</text>
</comment>
<dbReference type="EMBL" id="LVJN01000020">
    <property type="protein sequence ID" value="OSM01614.1"/>
    <property type="molecule type" value="Genomic_DNA"/>
</dbReference>
<dbReference type="GO" id="GO:0005737">
    <property type="term" value="C:cytoplasm"/>
    <property type="evidence" value="ECO:0007669"/>
    <property type="project" value="UniProtKB-SubCell"/>
</dbReference>
<protein>
    <recommendedName>
        <fullName evidence="2">Ribosomal silencing factor RsfS</fullName>
    </recommendedName>
</protein>
<dbReference type="Pfam" id="PF02410">
    <property type="entry name" value="RsfS"/>
    <property type="match status" value="1"/>
</dbReference>
<dbReference type="SUPFAM" id="SSF81301">
    <property type="entry name" value="Nucleotidyltransferase"/>
    <property type="match status" value="1"/>
</dbReference>
<dbReference type="PANTHER" id="PTHR21043">
    <property type="entry name" value="IOJAP SUPERFAMILY ORTHOLOG"/>
    <property type="match status" value="1"/>
</dbReference>
<keyword evidence="4" id="KW-1185">Reference proteome</keyword>
<dbReference type="GO" id="GO:0043023">
    <property type="term" value="F:ribosomal large subunit binding"/>
    <property type="evidence" value="ECO:0007669"/>
    <property type="project" value="TreeGrafter"/>
</dbReference>
<evidence type="ECO:0000313" key="4">
    <source>
        <dbReference type="Proteomes" id="UP000194003"/>
    </source>
</evidence>
<comment type="caution">
    <text evidence="3">The sequence shown here is derived from an EMBL/GenBank/DDBJ whole genome shotgun (WGS) entry which is preliminary data.</text>
</comment>
<dbReference type="AlphaFoldDB" id="A0A1Y2K378"/>
<proteinExistence type="inferred from homology"/>
<evidence type="ECO:0000256" key="1">
    <source>
        <dbReference type="ARBA" id="ARBA00010574"/>
    </source>
</evidence>
<reference evidence="3 4" key="1">
    <citation type="journal article" date="2016" name="BMC Genomics">
        <title>Combined genomic and structural analyses of a cultured magnetotactic bacterium reveals its niche adaptation to a dynamic environment.</title>
        <authorList>
            <person name="Araujo A.C."/>
            <person name="Morillo V."/>
            <person name="Cypriano J."/>
            <person name="Teixeira L.C."/>
            <person name="Leao P."/>
            <person name="Lyra S."/>
            <person name="Almeida L.G."/>
            <person name="Bazylinski D.A."/>
            <person name="Vasconcellos A.T."/>
            <person name="Abreu F."/>
            <person name="Lins U."/>
        </authorList>
    </citation>
    <scope>NUCLEOTIDE SEQUENCE [LARGE SCALE GENOMIC DNA]</scope>
    <source>
        <strain evidence="3 4">IT-1</strain>
    </source>
</reference>
<dbReference type="GO" id="GO:0090071">
    <property type="term" value="P:negative regulation of ribosome biogenesis"/>
    <property type="evidence" value="ECO:0007669"/>
    <property type="project" value="UniProtKB-UniRule"/>
</dbReference>
<dbReference type="Proteomes" id="UP000194003">
    <property type="component" value="Unassembled WGS sequence"/>
</dbReference>
<dbReference type="PANTHER" id="PTHR21043:SF0">
    <property type="entry name" value="MITOCHONDRIAL ASSEMBLY OF RIBOSOMAL LARGE SUBUNIT PROTEIN 1"/>
    <property type="match status" value="1"/>
</dbReference>
<keyword evidence="2" id="KW-0810">Translation regulation</keyword>
<keyword evidence="2" id="KW-0963">Cytoplasm</keyword>
<comment type="similarity">
    <text evidence="1 2">Belongs to the Iojap/RsfS family.</text>
</comment>
<evidence type="ECO:0000256" key="2">
    <source>
        <dbReference type="HAMAP-Rule" id="MF_01477"/>
    </source>
</evidence>
<sequence length="136" mass="15390">MSDETLFPMMPSEELVELIRETLDDKKGEDIVVMDLRERSVFTDYFVICTGRSTTHVASLADAVDQLASKPGVEVIGVEGLPEAQWVLLDFGDVLAHIFLAEQREYYALEKLWDDAHDAPDEEILERVMKRESATS</sequence>
<keyword evidence="2" id="KW-0678">Repressor</keyword>
<name>A0A1Y2K378_9PROT</name>
<evidence type="ECO:0000313" key="3">
    <source>
        <dbReference type="EMBL" id="OSM01614.1"/>
    </source>
</evidence>
<comment type="subcellular location">
    <subcellularLocation>
        <location evidence="2">Cytoplasm</location>
    </subcellularLocation>
</comment>
<dbReference type="HAMAP" id="MF_01477">
    <property type="entry name" value="Iojap_RsfS"/>
    <property type="match status" value="1"/>
</dbReference>
<dbReference type="GO" id="GO:0017148">
    <property type="term" value="P:negative regulation of translation"/>
    <property type="evidence" value="ECO:0007669"/>
    <property type="project" value="UniProtKB-UniRule"/>
</dbReference>
<accession>A0A1Y2K378</accession>
<comment type="subunit">
    <text evidence="2">Interacts with ribosomal protein uL14 (rplN).</text>
</comment>